<dbReference type="PANTHER" id="PTHR31190">
    <property type="entry name" value="DNA-BINDING DOMAIN"/>
    <property type="match status" value="1"/>
</dbReference>
<dbReference type="InterPro" id="IPR001471">
    <property type="entry name" value="AP2/ERF_dom"/>
</dbReference>
<dbReference type="SMART" id="SM00380">
    <property type="entry name" value="AP2"/>
    <property type="match status" value="1"/>
</dbReference>
<evidence type="ECO:0000256" key="3">
    <source>
        <dbReference type="ARBA" id="ARBA00023125"/>
    </source>
</evidence>
<sequence length="253" mass="28275">MVPKREYSCRNSSSGNSSSSNNNNNILQFQYSRLSPDEEHAIIVSALVHVISGYATAPPDLPLLARPNACRLCRIDGCLGCDFFAFSTSEEETPQTAAAAPPAPRVDEAQRGRKKKKNKYRGVRQRPWGKWAAEIRDPRRAVRKWLGTFNTAEEAALAYDRAAVEFRGPRAKLNFPFPEQPHQGTDDQDLDSPSSPSNYPAMQKQENSNNNVDDDDNNNNTTSRGEGAETVDIWDGLQDLLQLDDGEMWFPPF</sequence>
<dbReference type="AlphaFoldDB" id="A0A1U9Y639"/>
<evidence type="ECO:0000256" key="1">
    <source>
        <dbReference type="ARBA" id="ARBA00004123"/>
    </source>
</evidence>
<name>A0A1U9Y639_9POAL</name>
<dbReference type="InterPro" id="IPR036955">
    <property type="entry name" value="AP2/ERF_dom_sf"/>
</dbReference>
<dbReference type="Pfam" id="PF00847">
    <property type="entry name" value="AP2"/>
    <property type="match status" value="1"/>
</dbReference>
<dbReference type="InterPro" id="IPR016177">
    <property type="entry name" value="DNA-bd_dom_sf"/>
</dbReference>
<dbReference type="GO" id="GO:0003677">
    <property type="term" value="F:DNA binding"/>
    <property type="evidence" value="ECO:0007669"/>
    <property type="project" value="UniProtKB-KW"/>
</dbReference>
<keyword evidence="2" id="KW-0805">Transcription regulation</keyword>
<evidence type="ECO:0000259" key="7">
    <source>
        <dbReference type="PROSITE" id="PS51032"/>
    </source>
</evidence>
<organism evidence="8">
    <name type="scientific">Aechmea fasciata</name>
    <dbReference type="NCBI Taxonomy" id="326768"/>
    <lineage>
        <taxon>Eukaryota</taxon>
        <taxon>Viridiplantae</taxon>
        <taxon>Streptophyta</taxon>
        <taxon>Embryophyta</taxon>
        <taxon>Tracheophyta</taxon>
        <taxon>Spermatophyta</taxon>
        <taxon>Magnoliopsida</taxon>
        <taxon>Liliopsida</taxon>
        <taxon>Poales</taxon>
        <taxon>Bromeliaceae</taxon>
        <taxon>Bromelioideae</taxon>
        <taxon>Aechmea</taxon>
    </lineage>
</organism>
<evidence type="ECO:0000313" key="8">
    <source>
        <dbReference type="EMBL" id="AQZ36518.1"/>
    </source>
</evidence>
<dbReference type="InterPro" id="IPR044808">
    <property type="entry name" value="ERF_plant"/>
</dbReference>
<keyword evidence="4" id="KW-0804">Transcription</keyword>
<dbReference type="CDD" id="cd00018">
    <property type="entry name" value="AP2"/>
    <property type="match status" value="1"/>
</dbReference>
<dbReference type="GO" id="GO:0009873">
    <property type="term" value="P:ethylene-activated signaling pathway"/>
    <property type="evidence" value="ECO:0007669"/>
    <property type="project" value="InterPro"/>
</dbReference>
<dbReference type="GO" id="GO:0005634">
    <property type="term" value="C:nucleus"/>
    <property type="evidence" value="ECO:0007669"/>
    <property type="project" value="UniProtKB-SubCell"/>
</dbReference>
<evidence type="ECO:0000256" key="5">
    <source>
        <dbReference type="ARBA" id="ARBA00023242"/>
    </source>
</evidence>
<feature type="region of interest" description="Disordered" evidence="6">
    <location>
        <begin position="172"/>
        <end position="231"/>
    </location>
</feature>
<keyword evidence="5" id="KW-0539">Nucleus</keyword>
<evidence type="ECO:0000256" key="4">
    <source>
        <dbReference type="ARBA" id="ARBA00023163"/>
    </source>
</evidence>
<dbReference type="PANTHER" id="PTHR31190:SF475">
    <property type="entry name" value="AP2_ERF DOMAIN-CONTAINING PROTEIN"/>
    <property type="match status" value="1"/>
</dbReference>
<feature type="compositionally biased region" description="Low complexity" evidence="6">
    <location>
        <begin position="11"/>
        <end position="22"/>
    </location>
</feature>
<protein>
    <submittedName>
        <fullName evidence="8">ERF109</fullName>
    </submittedName>
</protein>
<dbReference type="PROSITE" id="PS51032">
    <property type="entry name" value="AP2_ERF"/>
    <property type="match status" value="1"/>
</dbReference>
<dbReference type="GO" id="GO:0003700">
    <property type="term" value="F:DNA-binding transcription factor activity"/>
    <property type="evidence" value="ECO:0007669"/>
    <property type="project" value="InterPro"/>
</dbReference>
<feature type="region of interest" description="Disordered" evidence="6">
    <location>
        <begin position="92"/>
        <end position="125"/>
    </location>
</feature>
<keyword evidence="3" id="KW-0238">DNA-binding</keyword>
<accession>A0A1U9Y639</accession>
<comment type="subcellular location">
    <subcellularLocation>
        <location evidence="1">Nucleus</location>
    </subcellularLocation>
</comment>
<feature type="region of interest" description="Disordered" evidence="6">
    <location>
        <begin position="1"/>
        <end position="22"/>
    </location>
</feature>
<evidence type="ECO:0000256" key="6">
    <source>
        <dbReference type="SAM" id="MobiDB-lite"/>
    </source>
</evidence>
<dbReference type="FunFam" id="3.30.730.10:FF:000001">
    <property type="entry name" value="Ethylene-responsive transcription factor 2"/>
    <property type="match status" value="1"/>
</dbReference>
<feature type="domain" description="AP2/ERF" evidence="7">
    <location>
        <begin position="119"/>
        <end position="176"/>
    </location>
</feature>
<reference evidence="8" key="1">
    <citation type="submission" date="2016-06" db="EMBL/GenBank/DDBJ databases">
        <authorList>
            <person name="Kjaerup R.B."/>
            <person name="Dalgaard T.S."/>
            <person name="Juul-Madsen H.R."/>
        </authorList>
    </citation>
    <scope>NUCLEOTIDE SEQUENCE</scope>
</reference>
<dbReference type="Gene3D" id="3.30.730.10">
    <property type="entry name" value="AP2/ERF domain"/>
    <property type="match status" value="1"/>
</dbReference>
<feature type="compositionally biased region" description="Basic residues" evidence="6">
    <location>
        <begin position="112"/>
        <end position="124"/>
    </location>
</feature>
<proteinExistence type="evidence at transcript level"/>
<dbReference type="PRINTS" id="PR00367">
    <property type="entry name" value="ETHRSPELEMNT"/>
</dbReference>
<dbReference type="EMBL" id="KX371270">
    <property type="protein sequence ID" value="AQZ36518.1"/>
    <property type="molecule type" value="mRNA"/>
</dbReference>
<evidence type="ECO:0000256" key="2">
    <source>
        <dbReference type="ARBA" id="ARBA00023015"/>
    </source>
</evidence>
<dbReference type="SUPFAM" id="SSF54171">
    <property type="entry name" value="DNA-binding domain"/>
    <property type="match status" value="1"/>
</dbReference>